<feature type="signal peptide" evidence="1">
    <location>
        <begin position="1"/>
        <end position="32"/>
    </location>
</feature>
<dbReference type="PROSITE" id="PS51257">
    <property type="entry name" value="PROKAR_LIPOPROTEIN"/>
    <property type="match status" value="1"/>
</dbReference>
<dbReference type="AlphaFoldDB" id="A0AAE3MJ01"/>
<feature type="chain" id="PRO_5042153080" description="Lipoprotein" evidence="1">
    <location>
        <begin position="33"/>
        <end position="231"/>
    </location>
</feature>
<gene>
    <name evidence="2" type="ORF">OO016_03575</name>
</gene>
<accession>A0AAE3MJ01</accession>
<evidence type="ECO:0000256" key="1">
    <source>
        <dbReference type="SAM" id="SignalP"/>
    </source>
</evidence>
<dbReference type="RefSeq" id="WP_266010903.1">
    <property type="nucleotide sequence ID" value="NZ_JAPFQP010000001.1"/>
</dbReference>
<evidence type="ECO:0000313" key="3">
    <source>
        <dbReference type="Proteomes" id="UP001207116"/>
    </source>
</evidence>
<dbReference type="Proteomes" id="UP001207116">
    <property type="component" value="Unassembled WGS sequence"/>
</dbReference>
<organism evidence="2 3">
    <name type="scientific">Lentiprolixibacter aurantiacus</name>
    <dbReference type="NCBI Taxonomy" id="2993939"/>
    <lineage>
        <taxon>Bacteria</taxon>
        <taxon>Pseudomonadati</taxon>
        <taxon>Bacteroidota</taxon>
        <taxon>Flavobacteriia</taxon>
        <taxon>Flavobacteriales</taxon>
        <taxon>Flavobacteriaceae</taxon>
        <taxon>Lentiprolixibacter</taxon>
    </lineage>
</organism>
<name>A0AAE3MJ01_9FLAO</name>
<dbReference type="EMBL" id="JAPFQP010000001">
    <property type="protein sequence ID" value="MCX2718675.1"/>
    <property type="molecule type" value="Genomic_DNA"/>
</dbReference>
<evidence type="ECO:0008006" key="4">
    <source>
        <dbReference type="Google" id="ProtNLM"/>
    </source>
</evidence>
<reference evidence="2" key="1">
    <citation type="submission" date="2022-11" db="EMBL/GenBank/DDBJ databases">
        <title>The characterization of three novel Bacteroidetes species and genomic analysis of their roles in tidal elemental geochemical cycles.</title>
        <authorList>
            <person name="Ma K.-J."/>
        </authorList>
    </citation>
    <scope>NUCLEOTIDE SEQUENCE</scope>
    <source>
        <strain evidence="2">M415</strain>
    </source>
</reference>
<evidence type="ECO:0000313" key="2">
    <source>
        <dbReference type="EMBL" id="MCX2718675.1"/>
    </source>
</evidence>
<comment type="caution">
    <text evidence="2">The sequence shown here is derived from an EMBL/GenBank/DDBJ whole genome shotgun (WGS) entry which is preliminary data.</text>
</comment>
<sequence length="231" mass="25593">MMEMKMEVYGTGLTKMNLMKILLVALSFFSLACEDESDTREYPDINRELAIRDFEETLKEAGESLGALMGSQSSALNAGKNLKKEGKEWGQQMQGILQPAVVASRKLLETYGISESFITRELGVSDDPRLVLVGIWIAKSERQGLQAQHAYQAQHADFSFFLQDNTLIGGSQDWMDCMLVAVGVDAIIEFAKGNVTEAIAKKAIRKIASRTLGWVGVALALYEYGNCMGWY</sequence>
<keyword evidence="3" id="KW-1185">Reference proteome</keyword>
<proteinExistence type="predicted"/>
<keyword evidence="1" id="KW-0732">Signal</keyword>
<protein>
    <recommendedName>
        <fullName evidence="4">Lipoprotein</fullName>
    </recommendedName>
</protein>